<dbReference type="Pfam" id="PF20684">
    <property type="entry name" value="Fung_rhodopsin"/>
    <property type="match status" value="1"/>
</dbReference>
<evidence type="ECO:0000259" key="5">
    <source>
        <dbReference type="Pfam" id="PF20684"/>
    </source>
</evidence>
<dbReference type="InterPro" id="IPR050375">
    <property type="entry name" value="MFS_TsgA-like"/>
</dbReference>
<feature type="transmembrane region" description="Helical" evidence="4">
    <location>
        <begin position="495"/>
        <end position="517"/>
    </location>
</feature>
<dbReference type="PANTHER" id="PTHR43702">
    <property type="entry name" value="L-FUCOSE-PROTON SYMPORTER"/>
    <property type="match status" value="1"/>
</dbReference>
<evidence type="ECO:0000256" key="2">
    <source>
        <dbReference type="ARBA" id="ARBA00022475"/>
    </source>
</evidence>
<organism evidence="6 7">
    <name type="scientific">Cryptococcus tetragattii IND107</name>
    <dbReference type="NCBI Taxonomy" id="1296105"/>
    <lineage>
        <taxon>Eukaryota</taxon>
        <taxon>Fungi</taxon>
        <taxon>Dikarya</taxon>
        <taxon>Basidiomycota</taxon>
        <taxon>Agaricomycotina</taxon>
        <taxon>Tremellomycetes</taxon>
        <taxon>Tremellales</taxon>
        <taxon>Cryptococcaceae</taxon>
        <taxon>Cryptococcus</taxon>
        <taxon>Cryptococcus gattii species complex</taxon>
    </lineage>
</organism>
<evidence type="ECO:0000313" key="7">
    <source>
        <dbReference type="Proteomes" id="UP000054399"/>
    </source>
</evidence>
<evidence type="ECO:0000313" key="6">
    <source>
        <dbReference type="EMBL" id="KAL0240660.1"/>
    </source>
</evidence>
<feature type="transmembrane region" description="Helical" evidence="4">
    <location>
        <begin position="807"/>
        <end position="826"/>
    </location>
</feature>
<feature type="transmembrane region" description="Helical" evidence="4">
    <location>
        <begin position="748"/>
        <end position="768"/>
    </location>
</feature>
<dbReference type="InterPro" id="IPR049326">
    <property type="entry name" value="Rhodopsin_dom_fungi"/>
</dbReference>
<dbReference type="PANTHER" id="PTHR43702:SF13">
    <property type="entry name" value="MONOSACCHARIDE TRANSPORTER, PUTATIVE (AFU_ORTHOLOGUE AFUA_4G06630)-RELATED"/>
    <property type="match status" value="1"/>
</dbReference>
<feature type="region of interest" description="Disordered" evidence="3">
    <location>
        <begin position="380"/>
        <end position="410"/>
    </location>
</feature>
<dbReference type="GeneID" id="91993314"/>
<feature type="transmembrane region" description="Helical" evidence="4">
    <location>
        <begin position="128"/>
        <end position="149"/>
    </location>
</feature>
<feature type="transmembrane region" description="Helical" evidence="4">
    <location>
        <begin position="92"/>
        <end position="116"/>
    </location>
</feature>
<dbReference type="RefSeq" id="XP_066611159.1">
    <property type="nucleotide sequence ID" value="XM_066760887.1"/>
</dbReference>
<feature type="region of interest" description="Disordered" evidence="3">
    <location>
        <begin position="305"/>
        <end position="327"/>
    </location>
</feature>
<feature type="transmembrane region" description="Helical" evidence="4">
    <location>
        <begin position="553"/>
        <end position="577"/>
    </location>
</feature>
<comment type="subcellular location">
    <subcellularLocation>
        <location evidence="1">Cell inner membrane</location>
        <topology evidence="1">Multi-pass membrane protein</topology>
    </subcellularLocation>
</comment>
<dbReference type="Gene3D" id="1.20.1250.20">
    <property type="entry name" value="MFS general substrate transporter like domains"/>
    <property type="match status" value="2"/>
</dbReference>
<reference evidence="6" key="1">
    <citation type="submission" date="2015-01" db="EMBL/GenBank/DDBJ databases">
        <authorList>
            <consortium name="The Broad Institute Genomics Platform"/>
            <person name="Cuomo C."/>
            <person name="Litvintseva A."/>
            <person name="Chen Y."/>
            <person name="Heitman J."/>
            <person name="Sun S."/>
            <person name="Springer D."/>
            <person name="Dromer F."/>
            <person name="Young S."/>
            <person name="Zeng Q."/>
            <person name="Gargeya S."/>
            <person name="Abouelleil A."/>
            <person name="Alvarado L."/>
            <person name="Chapman S.B."/>
            <person name="Gainer-Dewar J."/>
            <person name="Goldberg J."/>
            <person name="Griggs A."/>
            <person name="Gujja S."/>
            <person name="Hansen M."/>
            <person name="Howarth C."/>
            <person name="Imamovic A."/>
            <person name="Larimer J."/>
            <person name="Murphy C."/>
            <person name="Naylor J."/>
            <person name="Pearson M."/>
            <person name="Priest M."/>
            <person name="Roberts A."/>
            <person name="Saif S."/>
            <person name="Shea T."/>
            <person name="Sykes S."/>
            <person name="Wortman J."/>
            <person name="Nusbaum C."/>
            <person name="Birren B."/>
        </authorList>
    </citation>
    <scope>NUCLEOTIDE SEQUENCE</scope>
    <source>
        <strain evidence="6">IND107</strain>
    </source>
</reference>
<evidence type="ECO:0000256" key="3">
    <source>
        <dbReference type="SAM" id="MobiDB-lite"/>
    </source>
</evidence>
<feature type="region of interest" description="Disordered" evidence="3">
    <location>
        <begin position="928"/>
        <end position="953"/>
    </location>
</feature>
<dbReference type="SUPFAM" id="SSF103473">
    <property type="entry name" value="MFS general substrate transporter"/>
    <property type="match status" value="1"/>
</dbReference>
<feature type="transmembrane region" description="Helical" evidence="4">
    <location>
        <begin position="723"/>
        <end position="741"/>
    </location>
</feature>
<feature type="transmembrane region" description="Helical" evidence="4">
    <location>
        <begin position="169"/>
        <end position="193"/>
    </location>
</feature>
<protein>
    <recommendedName>
        <fullName evidence="5">Rhodopsin domain-containing protein</fullName>
    </recommendedName>
</protein>
<evidence type="ECO:0000256" key="4">
    <source>
        <dbReference type="SAM" id="Phobius"/>
    </source>
</evidence>
<feature type="transmembrane region" description="Helical" evidence="4">
    <location>
        <begin position="589"/>
        <end position="610"/>
    </location>
</feature>
<gene>
    <name evidence="6" type="ORF">I308_106459</name>
</gene>
<keyword evidence="2" id="KW-1003">Cell membrane</keyword>
<comment type="caution">
    <text evidence="6">The sequence shown here is derived from an EMBL/GenBank/DDBJ whole genome shotgun (WGS) entry which is preliminary data.</text>
</comment>
<feature type="transmembrane region" description="Helical" evidence="4">
    <location>
        <begin position="16"/>
        <end position="37"/>
    </location>
</feature>
<proteinExistence type="predicted"/>
<feature type="transmembrane region" description="Helical" evidence="4">
    <location>
        <begin position="205"/>
        <end position="227"/>
    </location>
</feature>
<keyword evidence="7" id="KW-1185">Reference proteome</keyword>
<name>A0ABR3BJ92_9TREE</name>
<feature type="transmembrane region" description="Helical" evidence="4">
    <location>
        <begin position="838"/>
        <end position="858"/>
    </location>
</feature>
<keyword evidence="4" id="KW-1133">Transmembrane helix</keyword>
<feature type="compositionally biased region" description="Low complexity" evidence="3">
    <location>
        <begin position="308"/>
        <end position="323"/>
    </location>
</feature>
<dbReference type="EMBL" id="ATAM02000013">
    <property type="protein sequence ID" value="KAL0240660.1"/>
    <property type="molecule type" value="Genomic_DNA"/>
</dbReference>
<feature type="domain" description="Rhodopsin" evidence="5">
    <location>
        <begin position="33"/>
        <end position="287"/>
    </location>
</feature>
<feature type="transmembrane region" description="Helical" evidence="4">
    <location>
        <begin position="524"/>
        <end position="541"/>
    </location>
</feature>
<dbReference type="Proteomes" id="UP000054399">
    <property type="component" value="Unassembled WGS sequence"/>
</dbReference>
<dbReference type="InterPro" id="IPR036259">
    <property type="entry name" value="MFS_trans_sf"/>
</dbReference>
<feature type="transmembrane region" description="Helical" evidence="4">
    <location>
        <begin position="680"/>
        <end position="703"/>
    </location>
</feature>
<dbReference type="InterPro" id="IPR011701">
    <property type="entry name" value="MFS"/>
</dbReference>
<feature type="transmembrane region" description="Helical" evidence="4">
    <location>
        <begin position="622"/>
        <end position="646"/>
    </location>
</feature>
<feature type="transmembrane region" description="Helical" evidence="4">
    <location>
        <begin position="49"/>
        <end position="70"/>
    </location>
</feature>
<feature type="transmembrane region" description="Helical" evidence="4">
    <location>
        <begin position="263"/>
        <end position="282"/>
    </location>
</feature>
<sequence length="953" mass="104488">MSGTANSSHPDRHTSVFVVTLVFAVIATVFFGLRMLSKVWIVKRFTTDDWFTVAAWLFTLGVTVSIMIGAENGLGKVDLDIPPDMVNPQESAIYSFTIFYNLSIMTTKTAILILYVRMAAAHAFLRRASIATMVVVNVAGAMLVLLNVFRCRPVRAAFANDDGSCINLISIFLSTSPINILTDLAILLLPLPILTRLRMEFRQKVVLVATFTAGGFVTIVDVVRVVYLQNALKAGYVNNLDNPSNTVSQQNTKNYNFHISYSLMWSGIEVSVGLMCCCVLVLKPLVMRVIPAILKDPNRSTITGTLPSFDFSQHHGSQSQSSRSAREFPEAIGTTAGIDGVGPMVISGAAESGARNALRHQQNGEIERNDEDETFDLFDMLASDPQPSGTGAHPTHPPPRKPERQSHSTTSKIKNIFGHRHSASTDTTQEPTQVFFDFVRMGGKKPLTELTAKESRKPVIFGSILFFLWGFAYGLIGTLNARVQEIHGFSSSQTFALSCAYWIAYFVAPALVAYWVITRQGFKATFITGLAFSSVGAMAFWPSAVLGSYAGFFISNFLVALGLSTIEVAANPFIALAGPGQHSEARLNFSQSIQAIGGLISPIIASKILFDELKADESRLFKVQWCYLAVAMFVLFTAVLFFYVPLSEAADEDLEKCKEERISRAEMPSNPRYCGMPMRIWAFGLGIVMMWFYIGAQETLNYYWSTLSVIIRPSFDDLWGETLARAVFVVGRFSAAVLCYIGIPPRYVLAGFTVGAFITTITTIVLPISKGTYASLILIEFFESPIFPTIFAIAIRNQGRHTKLTSTMLMMAANGGAVWPAVAYVINRRHGGHSRLLLVPAAVLFGLNSTYPVLLSSAKTYRRWVDPRWSKGKPLLEKGVREEDAGYGAGYPDGDIGDLGLSPRQRTEELRLGSEGAFLSAPLTVGLGLNLPEQEEQHPSGPEDSNEKETVAG</sequence>
<feature type="transmembrane region" description="Helical" evidence="4">
    <location>
        <begin position="459"/>
        <end position="483"/>
    </location>
</feature>
<keyword evidence="4" id="KW-0472">Membrane</keyword>
<keyword evidence="4" id="KW-0812">Transmembrane</keyword>
<accession>A0ABR3BJ92</accession>
<evidence type="ECO:0000256" key="1">
    <source>
        <dbReference type="ARBA" id="ARBA00004429"/>
    </source>
</evidence>
<feature type="transmembrane region" description="Helical" evidence="4">
    <location>
        <begin position="774"/>
        <end position="795"/>
    </location>
</feature>
<dbReference type="Pfam" id="PF07690">
    <property type="entry name" value="MFS_1"/>
    <property type="match status" value="1"/>
</dbReference>
<reference evidence="6" key="2">
    <citation type="submission" date="2024-01" db="EMBL/GenBank/DDBJ databases">
        <title>Comparative genomics of Cryptococcus and Kwoniella reveals pathogenesis evolution and contrasting modes of karyotype evolution via chromosome fusion or intercentromeric recombination.</title>
        <authorList>
            <person name="Coelho M.A."/>
            <person name="David-Palma M."/>
            <person name="Shea T."/>
            <person name="Bowers K."/>
            <person name="Mcginley-Smith S."/>
            <person name="Mohammad A.W."/>
            <person name="Gnirke A."/>
            <person name="Yurkov A.M."/>
            <person name="Nowrousian M."/>
            <person name="Sun S."/>
            <person name="Cuomo C.A."/>
            <person name="Heitman J."/>
        </authorList>
    </citation>
    <scope>NUCLEOTIDE SEQUENCE</scope>
    <source>
        <strain evidence="6">IND107</strain>
    </source>
</reference>